<evidence type="ECO:0000313" key="2">
    <source>
        <dbReference type="Proteomes" id="UP001180081"/>
    </source>
</evidence>
<proteinExistence type="predicted"/>
<accession>A0ABT8B8L5</accession>
<comment type="caution">
    <text evidence="1">The sequence shown here is derived from an EMBL/GenBank/DDBJ whole genome shotgun (WGS) entry which is preliminary data.</text>
</comment>
<dbReference type="RefSeq" id="WP_290333371.1">
    <property type="nucleotide sequence ID" value="NZ_JAUFPU010000018.1"/>
</dbReference>
<protein>
    <recommendedName>
        <fullName evidence="3">HEAT repeat domain-containing protein</fullName>
    </recommendedName>
</protein>
<dbReference type="EMBL" id="JAUFPU010000018">
    <property type="protein sequence ID" value="MDN3577966.1"/>
    <property type="molecule type" value="Genomic_DNA"/>
</dbReference>
<name>A0ABT8B8L5_9NEIS</name>
<evidence type="ECO:0008006" key="3">
    <source>
        <dbReference type="Google" id="ProtNLM"/>
    </source>
</evidence>
<sequence>MLDLINALPDDRVVNQLTAALRMLRPPEANSVLEGMLAHESRHVRLAGLKISRRIVRTTNTFTHFLDIGLSRKDETEIRLWISSVGSAIGYKKLLKHFEVIANTRPELLVFAWYQLAPLVKNNASELSSALNNLSQAIDFNLDKENMVLLEFWGRVKQAVS</sequence>
<reference evidence="1" key="1">
    <citation type="journal article" date="2014" name="Int. J. Syst. Evol. Microbiol.">
        <title>Complete genome of a new Firmicutes species belonging to the dominant human colonic microbiota ('Ruminococcus bicirculans') reveals two chromosomes and a selective capacity to utilize plant glucans.</title>
        <authorList>
            <consortium name="NISC Comparative Sequencing Program"/>
            <person name="Wegmann U."/>
            <person name="Louis P."/>
            <person name="Goesmann A."/>
            <person name="Henrissat B."/>
            <person name="Duncan S.H."/>
            <person name="Flint H.J."/>
        </authorList>
    </citation>
    <scope>NUCLEOTIDE SEQUENCE</scope>
    <source>
        <strain evidence="1">CECT 7703</strain>
    </source>
</reference>
<organism evidence="1 2">
    <name type="scientific">Chitinimonas viridis</name>
    <dbReference type="NCBI Taxonomy" id="664880"/>
    <lineage>
        <taxon>Bacteria</taxon>
        <taxon>Pseudomonadati</taxon>
        <taxon>Pseudomonadota</taxon>
        <taxon>Betaproteobacteria</taxon>
        <taxon>Neisseriales</taxon>
        <taxon>Chitinibacteraceae</taxon>
        <taxon>Chitinimonas</taxon>
    </lineage>
</organism>
<evidence type="ECO:0000313" key="1">
    <source>
        <dbReference type="EMBL" id="MDN3577966.1"/>
    </source>
</evidence>
<gene>
    <name evidence="1" type="ORF">QWZ03_14445</name>
</gene>
<dbReference type="Proteomes" id="UP001180081">
    <property type="component" value="Unassembled WGS sequence"/>
</dbReference>
<keyword evidence="2" id="KW-1185">Reference proteome</keyword>
<reference evidence="1" key="2">
    <citation type="submission" date="2023-06" db="EMBL/GenBank/DDBJ databases">
        <authorList>
            <person name="Lucena T."/>
            <person name="Sun Q."/>
        </authorList>
    </citation>
    <scope>NUCLEOTIDE SEQUENCE</scope>
    <source>
        <strain evidence="1">CECT 7703</strain>
    </source>
</reference>